<accession>A0ACC2UKP7</accession>
<keyword evidence="2" id="KW-1185">Reference proteome</keyword>
<reference evidence="1" key="1">
    <citation type="submission" date="2022-04" db="EMBL/GenBank/DDBJ databases">
        <title>Genome of the entomopathogenic fungus Entomophthora muscae.</title>
        <authorList>
            <person name="Elya C."/>
            <person name="Lovett B.R."/>
            <person name="Lee E."/>
            <person name="Macias A.M."/>
            <person name="Hajek A.E."/>
            <person name="De Bivort B.L."/>
            <person name="Kasson M.T."/>
            <person name="De Fine Licht H.H."/>
            <person name="Stajich J.E."/>
        </authorList>
    </citation>
    <scope>NUCLEOTIDE SEQUENCE</scope>
    <source>
        <strain evidence="1">Berkeley</strain>
    </source>
</reference>
<gene>
    <name evidence="1" type="ORF">DSO57_1030721</name>
</gene>
<name>A0ACC2UKP7_9FUNG</name>
<proteinExistence type="predicted"/>
<protein>
    <submittedName>
        <fullName evidence="1">Uncharacterized protein</fullName>
    </submittedName>
</protein>
<dbReference type="EMBL" id="QTSX02000214">
    <property type="protein sequence ID" value="KAJ9087685.1"/>
    <property type="molecule type" value="Genomic_DNA"/>
</dbReference>
<evidence type="ECO:0000313" key="2">
    <source>
        <dbReference type="Proteomes" id="UP001165960"/>
    </source>
</evidence>
<dbReference type="Proteomes" id="UP001165960">
    <property type="component" value="Unassembled WGS sequence"/>
</dbReference>
<sequence length="105" mass="11713">MCPKAWPVETSGGLKRCGGQGDLLSGTLGTFMAWEKLYRDKLWDHDDSVDLSSSKLLCCWASSFIIRKSSKAAFEKHGRSTQASDMIPEISSIFKEYFDNPSSQL</sequence>
<organism evidence="1 2">
    <name type="scientific">Entomophthora muscae</name>
    <dbReference type="NCBI Taxonomy" id="34485"/>
    <lineage>
        <taxon>Eukaryota</taxon>
        <taxon>Fungi</taxon>
        <taxon>Fungi incertae sedis</taxon>
        <taxon>Zoopagomycota</taxon>
        <taxon>Entomophthoromycotina</taxon>
        <taxon>Entomophthoromycetes</taxon>
        <taxon>Entomophthorales</taxon>
        <taxon>Entomophthoraceae</taxon>
        <taxon>Entomophthora</taxon>
    </lineage>
</organism>
<evidence type="ECO:0000313" key="1">
    <source>
        <dbReference type="EMBL" id="KAJ9087685.1"/>
    </source>
</evidence>
<comment type="caution">
    <text evidence="1">The sequence shown here is derived from an EMBL/GenBank/DDBJ whole genome shotgun (WGS) entry which is preliminary data.</text>
</comment>